<sequence>MGAKWSDVLLSVLCIIIAASVWISPTKQSSHVAINSSSDGAAAVGLAARWDFIGVLPPYRLMRWWYAQEDATATQSSVSSDEEEDTQQRTHGPSSSSSSSPRPPPRQGRSDLFSVLLLEGRSVMFSVVHVAIAVGCLLASSGPPLSASAMSFRLLLSATHFIVLCMFGSVELGLRIGGSVLLPPKILEEGVDINELMQAHYHNAATNHQPLASMFSHDVAGLFVPSMVLSCLIFIVAILDLAKVEDDFDAPRIAASPSHPSSSEQQEQERGAATLVKAPKSAAKELPTSSTMRKRK</sequence>
<dbReference type="Proteomes" id="UP000051952">
    <property type="component" value="Unassembled WGS sequence"/>
</dbReference>
<keyword evidence="2" id="KW-0812">Transmembrane</keyword>
<evidence type="ECO:0000313" key="5">
    <source>
        <dbReference type="Proteomes" id="UP000051952"/>
    </source>
</evidence>
<proteinExistence type="predicted"/>
<feature type="transmembrane region" description="Helical" evidence="2">
    <location>
        <begin position="219"/>
        <end position="242"/>
    </location>
</feature>
<dbReference type="EMBL" id="CYKH01001005">
    <property type="protein sequence ID" value="CUG77222.1"/>
    <property type="molecule type" value="Genomic_DNA"/>
</dbReference>
<keyword evidence="3" id="KW-0732">Signal</keyword>
<feature type="chain" id="PRO_5006621869" evidence="3">
    <location>
        <begin position="24"/>
        <end position="296"/>
    </location>
</feature>
<evidence type="ECO:0000256" key="2">
    <source>
        <dbReference type="SAM" id="Phobius"/>
    </source>
</evidence>
<name>A0A0S4J105_BODSA</name>
<dbReference type="AlphaFoldDB" id="A0A0S4J105"/>
<keyword evidence="2" id="KW-0472">Membrane</keyword>
<accession>A0A0S4J105</accession>
<evidence type="ECO:0000313" key="4">
    <source>
        <dbReference type="EMBL" id="CUG77222.1"/>
    </source>
</evidence>
<feature type="region of interest" description="Disordered" evidence="1">
    <location>
        <begin position="252"/>
        <end position="296"/>
    </location>
</feature>
<feature type="region of interest" description="Disordered" evidence="1">
    <location>
        <begin position="75"/>
        <end position="108"/>
    </location>
</feature>
<dbReference type="VEuPathDB" id="TriTrypDB:BSAL_85370"/>
<feature type="signal peptide" evidence="3">
    <location>
        <begin position="1"/>
        <end position="23"/>
    </location>
</feature>
<reference evidence="5" key="1">
    <citation type="submission" date="2015-09" db="EMBL/GenBank/DDBJ databases">
        <authorList>
            <consortium name="Pathogen Informatics"/>
        </authorList>
    </citation>
    <scope>NUCLEOTIDE SEQUENCE [LARGE SCALE GENOMIC DNA]</scope>
    <source>
        <strain evidence="5">Lake Konstanz</strain>
    </source>
</reference>
<keyword evidence="5" id="KW-1185">Reference proteome</keyword>
<keyword evidence="2" id="KW-1133">Transmembrane helix</keyword>
<evidence type="ECO:0000256" key="1">
    <source>
        <dbReference type="SAM" id="MobiDB-lite"/>
    </source>
</evidence>
<evidence type="ECO:0000256" key="3">
    <source>
        <dbReference type="SAM" id="SignalP"/>
    </source>
</evidence>
<feature type="transmembrane region" description="Helical" evidence="2">
    <location>
        <begin position="123"/>
        <end position="142"/>
    </location>
</feature>
<feature type="compositionally biased region" description="Polar residues" evidence="1">
    <location>
        <begin position="287"/>
        <end position="296"/>
    </location>
</feature>
<organism evidence="4 5">
    <name type="scientific">Bodo saltans</name>
    <name type="common">Flagellated protozoan</name>
    <dbReference type="NCBI Taxonomy" id="75058"/>
    <lineage>
        <taxon>Eukaryota</taxon>
        <taxon>Discoba</taxon>
        <taxon>Euglenozoa</taxon>
        <taxon>Kinetoplastea</taxon>
        <taxon>Metakinetoplastina</taxon>
        <taxon>Eubodonida</taxon>
        <taxon>Bodonidae</taxon>
        <taxon>Bodo</taxon>
    </lineage>
</organism>
<protein>
    <submittedName>
        <fullName evidence="4">Membrane-associated protein, putative</fullName>
    </submittedName>
</protein>
<gene>
    <name evidence="4" type="ORF">BSAL_85370</name>
</gene>
<feature type="transmembrane region" description="Helical" evidence="2">
    <location>
        <begin position="154"/>
        <end position="174"/>
    </location>
</feature>